<evidence type="ECO:0000313" key="1">
    <source>
        <dbReference type="EMBL" id="KNZ60733.1"/>
    </source>
</evidence>
<protein>
    <recommendedName>
        <fullName evidence="3">Chromo domain-containing protein</fullName>
    </recommendedName>
</protein>
<dbReference type="VEuPathDB" id="FungiDB:VP01_1508g2"/>
<keyword evidence="2" id="KW-1185">Reference proteome</keyword>
<dbReference type="SUPFAM" id="SSF54160">
    <property type="entry name" value="Chromo domain-like"/>
    <property type="match status" value="1"/>
</dbReference>
<evidence type="ECO:0000313" key="2">
    <source>
        <dbReference type="Proteomes" id="UP000037035"/>
    </source>
</evidence>
<gene>
    <name evidence="1" type="ORF">VP01_1508g2</name>
</gene>
<evidence type="ECO:0008006" key="3">
    <source>
        <dbReference type="Google" id="ProtNLM"/>
    </source>
</evidence>
<reference evidence="1 2" key="1">
    <citation type="submission" date="2015-08" db="EMBL/GenBank/DDBJ databases">
        <title>Next Generation Sequencing and Analysis of the Genome of Puccinia sorghi L Schw, the Causal Agent of Maize Common Rust.</title>
        <authorList>
            <person name="Rochi L."/>
            <person name="Burguener G."/>
            <person name="Darino M."/>
            <person name="Turjanski A."/>
            <person name="Kreff E."/>
            <person name="Dieguez M.J."/>
            <person name="Sacco F."/>
        </authorList>
    </citation>
    <scope>NUCLEOTIDE SEQUENCE [LARGE SCALE GENOMIC DNA]</scope>
    <source>
        <strain evidence="1 2">RO10H11247</strain>
    </source>
</reference>
<dbReference type="OrthoDB" id="2447315at2759"/>
<comment type="caution">
    <text evidence="1">The sequence shown here is derived from an EMBL/GenBank/DDBJ whole genome shotgun (WGS) entry which is preliminary data.</text>
</comment>
<accession>A0A0L6VJ05</accession>
<dbReference type="Proteomes" id="UP000037035">
    <property type="component" value="Unassembled WGS sequence"/>
</dbReference>
<proteinExistence type="predicted"/>
<dbReference type="EMBL" id="LAVV01005653">
    <property type="protein sequence ID" value="KNZ60733.1"/>
    <property type="molecule type" value="Genomic_DNA"/>
</dbReference>
<sequence length="114" mass="13765">MADKMRKIFIFRFFGQFGAPVPPYFEEGIKQNCYDDKMILDWSKLYSRLDAKQLTRNKYKFSVTWKNVTVGEDTWISQEHLPTYLQSYFNNFKAVFELNEDVSRKRKQNMIVRV</sequence>
<name>A0A0L6VJ05_9BASI</name>
<organism evidence="1 2">
    <name type="scientific">Puccinia sorghi</name>
    <dbReference type="NCBI Taxonomy" id="27349"/>
    <lineage>
        <taxon>Eukaryota</taxon>
        <taxon>Fungi</taxon>
        <taxon>Dikarya</taxon>
        <taxon>Basidiomycota</taxon>
        <taxon>Pucciniomycotina</taxon>
        <taxon>Pucciniomycetes</taxon>
        <taxon>Pucciniales</taxon>
        <taxon>Pucciniaceae</taxon>
        <taxon>Puccinia</taxon>
    </lineage>
</organism>
<dbReference type="AlphaFoldDB" id="A0A0L6VJ05"/>
<dbReference type="InterPro" id="IPR016197">
    <property type="entry name" value="Chromo-like_dom_sf"/>
</dbReference>